<evidence type="ECO:0000313" key="3">
    <source>
        <dbReference type="Proteomes" id="UP001157133"/>
    </source>
</evidence>
<feature type="transmembrane region" description="Helical" evidence="1">
    <location>
        <begin position="75"/>
        <end position="98"/>
    </location>
</feature>
<organism evidence="2 3">
    <name type="scientific">Thalassotalea eurytherma</name>
    <dbReference type="NCBI Taxonomy" id="1144278"/>
    <lineage>
        <taxon>Bacteria</taxon>
        <taxon>Pseudomonadati</taxon>
        <taxon>Pseudomonadota</taxon>
        <taxon>Gammaproteobacteria</taxon>
        <taxon>Alteromonadales</taxon>
        <taxon>Colwelliaceae</taxon>
        <taxon>Thalassotalea</taxon>
    </lineage>
</organism>
<evidence type="ECO:0000256" key="1">
    <source>
        <dbReference type="SAM" id="Phobius"/>
    </source>
</evidence>
<keyword evidence="1" id="KW-0812">Transmembrane</keyword>
<name>A0ABQ6H255_9GAMM</name>
<proteinExistence type="predicted"/>
<dbReference type="Pfam" id="PF08570">
    <property type="entry name" value="DUF1761"/>
    <property type="match status" value="1"/>
</dbReference>
<sequence length="131" mass="14333">MFDVNYIAVLVAAVSSFILGGLWYSPVLFGKAWMRESGFDETQAGHPGKVFGFAFVFSVIAAFCFASLVGQNPSLMMAIHYALIVGIGFVAMSFGINYQFSNKSFLLLAIDGGYHLGQFLLFALVYAYWPA</sequence>
<dbReference type="EMBL" id="BSSU01000006">
    <property type="protein sequence ID" value="GLX81989.1"/>
    <property type="molecule type" value="Genomic_DNA"/>
</dbReference>
<accession>A0ABQ6H255</accession>
<protein>
    <recommendedName>
        <fullName evidence="4">DUF1761 domain-containing protein</fullName>
    </recommendedName>
</protein>
<gene>
    <name evidence="2" type="ORF">theurythT_14410</name>
</gene>
<feature type="transmembrane region" description="Helical" evidence="1">
    <location>
        <begin position="50"/>
        <end position="69"/>
    </location>
</feature>
<feature type="transmembrane region" description="Helical" evidence="1">
    <location>
        <begin position="6"/>
        <end position="29"/>
    </location>
</feature>
<dbReference type="InterPro" id="IPR013879">
    <property type="entry name" value="DUF1761"/>
</dbReference>
<dbReference type="Proteomes" id="UP001157133">
    <property type="component" value="Unassembled WGS sequence"/>
</dbReference>
<evidence type="ECO:0008006" key="4">
    <source>
        <dbReference type="Google" id="ProtNLM"/>
    </source>
</evidence>
<evidence type="ECO:0000313" key="2">
    <source>
        <dbReference type="EMBL" id="GLX81989.1"/>
    </source>
</evidence>
<feature type="transmembrane region" description="Helical" evidence="1">
    <location>
        <begin position="105"/>
        <end position="129"/>
    </location>
</feature>
<keyword evidence="1" id="KW-0472">Membrane</keyword>
<comment type="caution">
    <text evidence="2">The sequence shown here is derived from an EMBL/GenBank/DDBJ whole genome shotgun (WGS) entry which is preliminary data.</text>
</comment>
<dbReference type="RefSeq" id="WP_284207333.1">
    <property type="nucleotide sequence ID" value="NZ_BSSU01000006.1"/>
</dbReference>
<keyword evidence="1" id="KW-1133">Transmembrane helix</keyword>
<reference evidence="2 3" key="1">
    <citation type="submission" date="2023-03" db="EMBL/GenBank/DDBJ databases">
        <title>Draft genome sequence of Thalassotalea eurytherma JCM 18482T.</title>
        <authorList>
            <person name="Sawabe T."/>
        </authorList>
    </citation>
    <scope>NUCLEOTIDE SEQUENCE [LARGE SCALE GENOMIC DNA]</scope>
    <source>
        <strain evidence="2 3">JCM 18482</strain>
    </source>
</reference>
<keyword evidence="3" id="KW-1185">Reference proteome</keyword>